<comment type="caution">
    <text evidence="1">The sequence shown here is derived from an EMBL/GenBank/DDBJ whole genome shotgun (WGS) entry which is preliminary data.</text>
</comment>
<proteinExistence type="predicted"/>
<sequence>MKKSSATTLFLGTSLLFLGIVLAIWYPIYNTYHYRYYYLNQIEHPKHTYPFVHYLSTKNLNNSYVPGYRVEKSDRSQVKDSYIYKENVLKKGDVVEISPDYLTHYESKRKVSKNEYDILVAFSDSGSVSTVMGPPNEEGEVRKISKVSPKLYVMMDDLEDKISNTKRPPIKFQGLFNFLLKRGWMYYGGIYPGND</sequence>
<name>A0A0R1UT28_9LACO</name>
<dbReference type="RefSeq" id="WP_056995284.1">
    <property type="nucleotide sequence ID" value="NZ_AZGC01000010.1"/>
</dbReference>
<reference evidence="1 2" key="1">
    <citation type="journal article" date="2015" name="Genome Announc.">
        <title>Expanding the biotechnology potential of lactobacilli through comparative genomics of 213 strains and associated genera.</title>
        <authorList>
            <person name="Sun Z."/>
            <person name="Harris H.M."/>
            <person name="McCann A."/>
            <person name="Guo C."/>
            <person name="Argimon S."/>
            <person name="Zhang W."/>
            <person name="Yang X."/>
            <person name="Jeffery I.B."/>
            <person name="Cooney J.C."/>
            <person name="Kagawa T.F."/>
            <person name="Liu W."/>
            <person name="Song Y."/>
            <person name="Salvetti E."/>
            <person name="Wrobel A."/>
            <person name="Rasinkangas P."/>
            <person name="Parkhill J."/>
            <person name="Rea M.C."/>
            <person name="O'Sullivan O."/>
            <person name="Ritari J."/>
            <person name="Douillard F.P."/>
            <person name="Paul Ross R."/>
            <person name="Yang R."/>
            <person name="Briner A.E."/>
            <person name="Felis G.E."/>
            <person name="de Vos W.M."/>
            <person name="Barrangou R."/>
            <person name="Klaenhammer T.R."/>
            <person name="Caufield P.W."/>
            <person name="Cui Y."/>
            <person name="Zhang H."/>
            <person name="O'Toole P.W."/>
        </authorList>
    </citation>
    <scope>NUCLEOTIDE SEQUENCE [LARGE SCALE GENOMIC DNA]</scope>
    <source>
        <strain evidence="1 2">DSM 18793</strain>
    </source>
</reference>
<evidence type="ECO:0000313" key="1">
    <source>
        <dbReference type="EMBL" id="KRL96321.1"/>
    </source>
</evidence>
<evidence type="ECO:0000313" key="2">
    <source>
        <dbReference type="Proteomes" id="UP000051084"/>
    </source>
</evidence>
<protein>
    <submittedName>
        <fullName evidence="1">Uncharacterized protein</fullName>
    </submittedName>
</protein>
<dbReference type="Proteomes" id="UP000051084">
    <property type="component" value="Unassembled WGS sequence"/>
</dbReference>
<dbReference type="STRING" id="417373.GCA_001570685_00636"/>
<gene>
    <name evidence="1" type="ORF">FC21_GL000322</name>
</gene>
<keyword evidence="2" id="KW-1185">Reference proteome</keyword>
<dbReference type="EMBL" id="AZGC01000010">
    <property type="protein sequence ID" value="KRL96321.1"/>
    <property type="molecule type" value="Genomic_DNA"/>
</dbReference>
<dbReference type="PATRIC" id="fig|1423742.4.peg.336"/>
<accession>A0A0R1UT28</accession>
<dbReference type="AlphaFoldDB" id="A0A0R1UT28"/>
<organism evidence="1 2">
    <name type="scientific">Limosilactobacillus equigenerosi DSM 18793 = JCM 14505</name>
    <dbReference type="NCBI Taxonomy" id="1423742"/>
    <lineage>
        <taxon>Bacteria</taxon>
        <taxon>Bacillati</taxon>
        <taxon>Bacillota</taxon>
        <taxon>Bacilli</taxon>
        <taxon>Lactobacillales</taxon>
        <taxon>Lactobacillaceae</taxon>
        <taxon>Limosilactobacillus</taxon>
    </lineage>
</organism>